<dbReference type="EMBL" id="JAVRRG010000088">
    <property type="protein sequence ID" value="KAK5087527.1"/>
    <property type="molecule type" value="Genomic_DNA"/>
</dbReference>
<dbReference type="Gene3D" id="3.90.226.10">
    <property type="entry name" value="2-enoyl-CoA Hydratase, Chain A, domain 1"/>
    <property type="match status" value="1"/>
</dbReference>
<evidence type="ECO:0000256" key="1">
    <source>
        <dbReference type="SAM" id="MobiDB-lite"/>
    </source>
</evidence>
<dbReference type="PANTHER" id="PTHR37049">
    <property type="entry name" value="PEPTIDASE S41 FAMILY PROTEIN"/>
    <property type="match status" value="1"/>
</dbReference>
<comment type="caution">
    <text evidence="3">The sequence shown here is derived from an EMBL/GenBank/DDBJ whole genome shotgun (WGS) entry which is preliminary data.</text>
</comment>
<dbReference type="InterPro" id="IPR029045">
    <property type="entry name" value="ClpP/crotonase-like_dom_sf"/>
</dbReference>
<feature type="domain" description="Tail specific protease" evidence="2">
    <location>
        <begin position="81"/>
        <end position="144"/>
    </location>
</feature>
<dbReference type="Proteomes" id="UP001345013">
    <property type="component" value="Unassembled WGS sequence"/>
</dbReference>
<evidence type="ECO:0000313" key="3">
    <source>
        <dbReference type="EMBL" id="KAK5087527.1"/>
    </source>
</evidence>
<sequence>MGNITTGQEYLNACVYSEGNINTTTVVARPTPNSLPSDNTVVTAASVPSITQIASHAVPIVVDSLGLLAGYFIDNPDYSDVAVLVIRSFDGRKLPDYLKSFQDLLEKFLRQARNSSKTRLVIDIQGNGGGIIDAGTELVAQLFPSVPPDQKGNFRASTGFEIILEEMGSRVELANGELSDTEDILTNEARSPYAWQAVMSPNATEFISCRDFYGPRKLGDGNYTEFHQTNYTNTDPGDFSGPRMQISGPRIQVTGYGKRTVPLNTPPAFNPETIVLLSDGYCGSTCSLVCEILTNEHLVHAIAVGGRPIPGPMQTVGNTKRRKKAEGTVFEGWSSFAVDQDILFSVNAKNNYRIGDDSNTPLQMVYGAADCKMWYTFDMLVDPVAVWTRAAEIAFTDKPFTSEYCVEDSTGHGSGVTGDLVRGSLGDQSPPPNAKPQYLGWLRNGSEIVQGFSLVSAGDSLKTGVGEDSTTLSDVPMKQGRGG</sequence>
<gene>
    <name evidence="3" type="ORF">LTR24_006644</name>
</gene>
<dbReference type="SUPFAM" id="SSF52096">
    <property type="entry name" value="ClpP/crotonase"/>
    <property type="match status" value="1"/>
</dbReference>
<proteinExistence type="predicted"/>
<organism evidence="3 4">
    <name type="scientific">Lithohypha guttulata</name>
    <dbReference type="NCBI Taxonomy" id="1690604"/>
    <lineage>
        <taxon>Eukaryota</taxon>
        <taxon>Fungi</taxon>
        <taxon>Dikarya</taxon>
        <taxon>Ascomycota</taxon>
        <taxon>Pezizomycotina</taxon>
        <taxon>Eurotiomycetes</taxon>
        <taxon>Chaetothyriomycetidae</taxon>
        <taxon>Chaetothyriales</taxon>
        <taxon>Trichomeriaceae</taxon>
        <taxon>Lithohypha</taxon>
    </lineage>
</organism>
<feature type="region of interest" description="Disordered" evidence="1">
    <location>
        <begin position="416"/>
        <end position="436"/>
    </location>
</feature>
<keyword evidence="4" id="KW-1185">Reference proteome</keyword>
<dbReference type="InterPro" id="IPR005151">
    <property type="entry name" value="Tail-specific_protease"/>
</dbReference>
<accession>A0ABR0K7A2</accession>
<reference evidence="3 4" key="1">
    <citation type="submission" date="2023-08" db="EMBL/GenBank/DDBJ databases">
        <title>Black Yeasts Isolated from many extreme environments.</title>
        <authorList>
            <person name="Coleine C."/>
            <person name="Stajich J.E."/>
            <person name="Selbmann L."/>
        </authorList>
    </citation>
    <scope>NUCLEOTIDE SEQUENCE [LARGE SCALE GENOMIC DNA]</scope>
    <source>
        <strain evidence="3 4">CCFEE 5885</strain>
    </source>
</reference>
<name>A0ABR0K7A2_9EURO</name>
<dbReference type="Pfam" id="PF03572">
    <property type="entry name" value="Peptidase_S41"/>
    <property type="match status" value="1"/>
</dbReference>
<evidence type="ECO:0000313" key="4">
    <source>
        <dbReference type="Proteomes" id="UP001345013"/>
    </source>
</evidence>
<protein>
    <recommendedName>
        <fullName evidence="2">Tail specific protease domain-containing protein</fullName>
    </recommendedName>
</protein>
<evidence type="ECO:0000259" key="2">
    <source>
        <dbReference type="Pfam" id="PF03572"/>
    </source>
</evidence>
<dbReference type="PANTHER" id="PTHR37049:SF4">
    <property type="entry name" value="RHODANESE DOMAIN-CONTAINING PROTEIN"/>
    <property type="match status" value="1"/>
</dbReference>
<dbReference type="InterPro" id="IPR052766">
    <property type="entry name" value="S41A_metabolite_peptidase"/>
</dbReference>
<feature type="region of interest" description="Disordered" evidence="1">
    <location>
        <begin position="463"/>
        <end position="483"/>
    </location>
</feature>